<dbReference type="GeneTree" id="ENSGT00510000048154"/>
<accession>A0A452USK2</accession>
<evidence type="ECO:0000313" key="1">
    <source>
        <dbReference type="Ensembl" id="ENSUMAP00000023855"/>
    </source>
</evidence>
<sequence>MTAFCSPIFSREGHFQTMLKSKLNVLTLKKEPLPAVIFHEPEAIELCTTTPLMKTRTHSGCKKSHHSSDFSHVSPSKICMKDGKEMIWKHLKGIKLDDFENGVQSR</sequence>
<dbReference type="AlphaFoldDB" id="A0A452USK2"/>
<protein>
    <submittedName>
        <fullName evidence="1">Phosphotyrosine interaction domain containing 1</fullName>
    </submittedName>
</protein>
<dbReference type="Ensembl" id="ENSUMAT00000028249.1">
    <property type="protein sequence ID" value="ENSUMAP00000023855.1"/>
    <property type="gene ID" value="ENSUMAG00000017355.1"/>
</dbReference>
<proteinExistence type="predicted"/>
<organism evidence="1">
    <name type="scientific">Ursus maritimus</name>
    <name type="common">Polar bear</name>
    <name type="synonym">Thalarctos maritimus</name>
    <dbReference type="NCBI Taxonomy" id="29073"/>
    <lineage>
        <taxon>Eukaryota</taxon>
        <taxon>Metazoa</taxon>
        <taxon>Chordata</taxon>
        <taxon>Craniata</taxon>
        <taxon>Vertebrata</taxon>
        <taxon>Euteleostomi</taxon>
        <taxon>Mammalia</taxon>
        <taxon>Eutheria</taxon>
        <taxon>Laurasiatheria</taxon>
        <taxon>Carnivora</taxon>
        <taxon>Caniformia</taxon>
        <taxon>Ursidae</taxon>
        <taxon>Ursus</taxon>
    </lineage>
</organism>
<reference evidence="1" key="1">
    <citation type="submission" date="2019-03" db="UniProtKB">
        <authorList>
            <consortium name="Ensembl"/>
        </authorList>
    </citation>
    <scope>IDENTIFICATION</scope>
</reference>
<name>A0A452USK2_URSMA</name>
<gene>
    <name evidence="1" type="primary">PID1</name>
</gene>